<keyword evidence="3" id="KW-0808">Transferase</keyword>
<protein>
    <submittedName>
        <fullName evidence="10">Polyprenol phosphomannose-dependent alpha 1,6 mannosyltransferase MptB</fullName>
    </submittedName>
</protein>
<feature type="transmembrane region" description="Helical" evidence="9">
    <location>
        <begin position="250"/>
        <end position="281"/>
    </location>
</feature>
<dbReference type="Proteomes" id="UP001500689">
    <property type="component" value="Unassembled WGS sequence"/>
</dbReference>
<feature type="transmembrane region" description="Helical" evidence="9">
    <location>
        <begin position="365"/>
        <end position="383"/>
    </location>
</feature>
<feature type="transmembrane region" description="Helical" evidence="9">
    <location>
        <begin position="431"/>
        <end position="448"/>
    </location>
</feature>
<evidence type="ECO:0000256" key="8">
    <source>
        <dbReference type="SAM" id="MobiDB-lite"/>
    </source>
</evidence>
<evidence type="ECO:0000256" key="7">
    <source>
        <dbReference type="ARBA" id="ARBA00043987"/>
    </source>
</evidence>
<keyword evidence="4 9" id="KW-0812">Transmembrane</keyword>
<proteinExistence type="inferred from homology"/>
<comment type="caution">
    <text evidence="10">The sequence shown here is derived from an EMBL/GenBank/DDBJ whole genome shotgun (WGS) entry which is preliminary data.</text>
</comment>
<feature type="transmembrane region" description="Helical" evidence="9">
    <location>
        <begin position="48"/>
        <end position="70"/>
    </location>
</feature>
<feature type="transmembrane region" description="Helical" evidence="9">
    <location>
        <begin position="333"/>
        <end position="353"/>
    </location>
</feature>
<name>A0ABP6VX92_9PSEU</name>
<accession>A0ABP6VX92</accession>
<feature type="transmembrane region" description="Helical" evidence="9">
    <location>
        <begin position="395"/>
        <end position="419"/>
    </location>
</feature>
<evidence type="ECO:0000256" key="3">
    <source>
        <dbReference type="ARBA" id="ARBA00022679"/>
    </source>
</evidence>
<feature type="transmembrane region" description="Helical" evidence="9">
    <location>
        <begin position="293"/>
        <end position="321"/>
    </location>
</feature>
<dbReference type="GO" id="GO:0016757">
    <property type="term" value="F:glycosyltransferase activity"/>
    <property type="evidence" value="ECO:0007669"/>
    <property type="project" value="UniProtKB-KW"/>
</dbReference>
<sequence length="531" mass="55056">MRQWFSRRSSDRKGRFGLPAPNALRWTGFAGVVLLTVAVLAGPSAPGAAVPALAAGVGGVGLLVLCWALLAVGRALPGTAWLRWTAVLWGVPLLIVPPLFSGDVFSYLAQGELAARGLDPNVVGPVDGLGAASAVVGRVSGYWQNTPSPYGPLFGVVERVIAQASAENPVAGVALHRLVEVLGLLLIAWAVPRLAVRAGASPRIALWLGVLNPLVLWHLVAGAHNDSLMLGLMLAGTAVAFDALGERIRWWPFVLGSVLIALGAELKLPALVALAAVGTALARRRGGRLGDFLLAGTGMVALFAVVSVLVSVLSGLGFGWVSALGTSGEVNSWMAPTNWFGFLIGGIGSLFGAHLTQAMIGVGKIIGYLLSAAGIVLVLRRQWTGRVDEVRALGLMLGLLVVFGPAVQPWYLLWAVLPLAATLPAGRARNGLIALSALFALILPPLGGNFAGRVGLLVTAYAIAVALVVVTFLVLRRPRRAELSAPADAGATPSRTPLDAAPPWWTRKSPSPAAEQPKPAAPDGSNRPAAR</sequence>
<evidence type="ECO:0000313" key="10">
    <source>
        <dbReference type="EMBL" id="GAA3540297.1"/>
    </source>
</evidence>
<evidence type="ECO:0000256" key="9">
    <source>
        <dbReference type="SAM" id="Phobius"/>
    </source>
</evidence>
<keyword evidence="11" id="KW-1185">Reference proteome</keyword>
<organism evidence="10 11">
    <name type="scientific">Amycolatopsis ultiminotia</name>
    <dbReference type="NCBI Taxonomy" id="543629"/>
    <lineage>
        <taxon>Bacteria</taxon>
        <taxon>Bacillati</taxon>
        <taxon>Actinomycetota</taxon>
        <taxon>Actinomycetes</taxon>
        <taxon>Pseudonocardiales</taxon>
        <taxon>Pseudonocardiaceae</taxon>
        <taxon>Amycolatopsis</taxon>
    </lineage>
</organism>
<feature type="transmembrane region" description="Helical" evidence="9">
    <location>
        <begin position="174"/>
        <end position="192"/>
    </location>
</feature>
<keyword evidence="5 9" id="KW-1133">Transmembrane helix</keyword>
<dbReference type="Pfam" id="PF26314">
    <property type="entry name" value="MptA_B_family"/>
    <property type="match status" value="1"/>
</dbReference>
<evidence type="ECO:0000313" key="11">
    <source>
        <dbReference type="Proteomes" id="UP001500689"/>
    </source>
</evidence>
<feature type="transmembrane region" description="Helical" evidence="9">
    <location>
        <begin position="204"/>
        <end position="224"/>
    </location>
</feature>
<comment type="similarity">
    <text evidence="7">Belongs to the MptA/B family.</text>
</comment>
<gene>
    <name evidence="10" type="primary">mptB_2</name>
    <name evidence="10" type="ORF">GCM10022222_24940</name>
</gene>
<evidence type="ECO:0000256" key="6">
    <source>
        <dbReference type="ARBA" id="ARBA00023136"/>
    </source>
</evidence>
<evidence type="ECO:0000256" key="2">
    <source>
        <dbReference type="ARBA" id="ARBA00022676"/>
    </source>
</evidence>
<feature type="region of interest" description="Disordered" evidence="8">
    <location>
        <begin position="485"/>
        <end position="531"/>
    </location>
</feature>
<reference evidence="11" key="1">
    <citation type="journal article" date="2019" name="Int. J. Syst. Evol. Microbiol.">
        <title>The Global Catalogue of Microorganisms (GCM) 10K type strain sequencing project: providing services to taxonomists for standard genome sequencing and annotation.</title>
        <authorList>
            <consortium name="The Broad Institute Genomics Platform"/>
            <consortium name="The Broad Institute Genome Sequencing Center for Infectious Disease"/>
            <person name="Wu L."/>
            <person name="Ma J."/>
        </authorList>
    </citation>
    <scope>NUCLEOTIDE SEQUENCE [LARGE SCALE GENOMIC DNA]</scope>
    <source>
        <strain evidence="11">JCM 16898</strain>
    </source>
</reference>
<feature type="transmembrane region" description="Helical" evidence="9">
    <location>
        <begin position="454"/>
        <end position="475"/>
    </location>
</feature>
<keyword evidence="2 10" id="KW-0328">Glycosyltransferase</keyword>
<evidence type="ECO:0000256" key="4">
    <source>
        <dbReference type="ARBA" id="ARBA00022692"/>
    </source>
</evidence>
<evidence type="ECO:0000256" key="5">
    <source>
        <dbReference type="ARBA" id="ARBA00022989"/>
    </source>
</evidence>
<dbReference type="InterPro" id="IPR049829">
    <property type="entry name" value="MptA/B-like"/>
</dbReference>
<dbReference type="EMBL" id="BAAAZN010000004">
    <property type="protein sequence ID" value="GAA3540297.1"/>
    <property type="molecule type" value="Genomic_DNA"/>
</dbReference>
<dbReference type="NCBIfam" id="NF038066">
    <property type="entry name" value="MptB"/>
    <property type="match status" value="1"/>
</dbReference>
<feature type="transmembrane region" description="Helical" evidence="9">
    <location>
        <begin position="23"/>
        <end position="42"/>
    </location>
</feature>
<evidence type="ECO:0000256" key="1">
    <source>
        <dbReference type="ARBA" id="ARBA00004141"/>
    </source>
</evidence>
<comment type="subcellular location">
    <subcellularLocation>
        <location evidence="1">Membrane</location>
        <topology evidence="1">Multi-pass membrane protein</topology>
    </subcellularLocation>
</comment>
<keyword evidence="6 9" id="KW-0472">Membrane</keyword>
<feature type="transmembrane region" description="Helical" evidence="9">
    <location>
        <begin position="82"/>
        <end position="100"/>
    </location>
</feature>